<keyword evidence="2" id="KW-1185">Reference proteome</keyword>
<gene>
    <name evidence="1" type="ORF">EJ04DRAFT_609222</name>
</gene>
<organism evidence="1 2">
    <name type="scientific">Polyplosphaeria fusca</name>
    <dbReference type="NCBI Taxonomy" id="682080"/>
    <lineage>
        <taxon>Eukaryota</taxon>
        <taxon>Fungi</taxon>
        <taxon>Dikarya</taxon>
        <taxon>Ascomycota</taxon>
        <taxon>Pezizomycotina</taxon>
        <taxon>Dothideomycetes</taxon>
        <taxon>Pleosporomycetidae</taxon>
        <taxon>Pleosporales</taxon>
        <taxon>Tetraplosphaeriaceae</taxon>
        <taxon>Polyplosphaeria</taxon>
    </lineage>
</organism>
<sequence>MQVTITGRVILEDLPLCYVPDRGHGSFASSLACKDDSNFPLGHHTVHDNPASFTHVNAALPLYEDREKPENPGRQIAVQLVQPSPNSYLWCTRREKAQHTLDRFRMAHMMAACILKAGRLGRPKRHPRPIAALGSDTATVQFLGEEFDDSDSSRIATSKQLCVRVARFWNLLLGRALVPLWYPFVTSSVAQDCVKTQAHTRSSYCLSRRRQRNQAQRLRNTAEKIPSSSFRKCAFATRYSYHQHEALSIGMHSLDAARRGPLLFGPRTFAPAPVNACGIACCDLSPSALHLLLRYLVASSLQGA</sequence>
<reference evidence="1" key="1">
    <citation type="journal article" date="2020" name="Stud. Mycol.">
        <title>101 Dothideomycetes genomes: a test case for predicting lifestyles and emergence of pathogens.</title>
        <authorList>
            <person name="Haridas S."/>
            <person name="Albert R."/>
            <person name="Binder M."/>
            <person name="Bloem J."/>
            <person name="Labutti K."/>
            <person name="Salamov A."/>
            <person name="Andreopoulos B."/>
            <person name="Baker S."/>
            <person name="Barry K."/>
            <person name="Bills G."/>
            <person name="Bluhm B."/>
            <person name="Cannon C."/>
            <person name="Castanera R."/>
            <person name="Culley D."/>
            <person name="Daum C."/>
            <person name="Ezra D."/>
            <person name="Gonzalez J."/>
            <person name="Henrissat B."/>
            <person name="Kuo A."/>
            <person name="Liang C."/>
            <person name="Lipzen A."/>
            <person name="Lutzoni F."/>
            <person name="Magnuson J."/>
            <person name="Mondo S."/>
            <person name="Nolan M."/>
            <person name="Ohm R."/>
            <person name="Pangilinan J."/>
            <person name="Park H.-J."/>
            <person name="Ramirez L."/>
            <person name="Alfaro M."/>
            <person name="Sun H."/>
            <person name="Tritt A."/>
            <person name="Yoshinaga Y."/>
            <person name="Zwiers L.-H."/>
            <person name="Turgeon B."/>
            <person name="Goodwin S."/>
            <person name="Spatafora J."/>
            <person name="Crous P."/>
            <person name="Grigoriev I."/>
        </authorList>
    </citation>
    <scope>NUCLEOTIDE SEQUENCE</scope>
    <source>
        <strain evidence="1">CBS 125425</strain>
    </source>
</reference>
<proteinExistence type="predicted"/>
<comment type="caution">
    <text evidence="1">The sequence shown here is derived from an EMBL/GenBank/DDBJ whole genome shotgun (WGS) entry which is preliminary data.</text>
</comment>
<protein>
    <submittedName>
        <fullName evidence="1">Uncharacterized protein</fullName>
    </submittedName>
</protein>
<dbReference type="AlphaFoldDB" id="A0A9P4R5E5"/>
<evidence type="ECO:0000313" key="2">
    <source>
        <dbReference type="Proteomes" id="UP000799444"/>
    </source>
</evidence>
<dbReference type="Proteomes" id="UP000799444">
    <property type="component" value="Unassembled WGS sequence"/>
</dbReference>
<dbReference type="EMBL" id="ML996105">
    <property type="protein sequence ID" value="KAF2739119.1"/>
    <property type="molecule type" value="Genomic_DNA"/>
</dbReference>
<accession>A0A9P4R5E5</accession>
<name>A0A9P4R5E5_9PLEO</name>
<evidence type="ECO:0000313" key="1">
    <source>
        <dbReference type="EMBL" id="KAF2739119.1"/>
    </source>
</evidence>